<name>A0A317XRY8_9BASI</name>
<feature type="transmembrane region" description="Helical" evidence="1">
    <location>
        <begin position="133"/>
        <end position="154"/>
    </location>
</feature>
<dbReference type="EMBL" id="KZ819191">
    <property type="protein sequence ID" value="PWZ01017.1"/>
    <property type="molecule type" value="Genomic_DNA"/>
</dbReference>
<feature type="transmembrane region" description="Helical" evidence="1">
    <location>
        <begin position="44"/>
        <end position="67"/>
    </location>
</feature>
<feature type="transmembrane region" description="Helical" evidence="1">
    <location>
        <begin position="248"/>
        <end position="272"/>
    </location>
</feature>
<sequence length="464" mass="52210">MIRPFNSSLPLSRLPSVTGDVSRDASNLVNFINQLYHPHVGNSFYVQLYVCVGFVLVILILATSVISHRVLHGRAWFLKLWPVAGGTFVIPNSVMAFLNLQGCFAVVWIAYAILCVPYYKNNGHQKNFFLWRILIWVPLWQGGWWTGFGILSAFPDALTLKSKGGMQRRLILSPLVFNLACWLVPFVQLASILPPAILAARHYNETLDHYDTWRVAAVAVATGNGAPAEYDAIRNRALVLWLEVTRAYWYYGIAMTCWSVWAAICLAVYVPVGAHTLSRIRAQLKLTRRKQRNPETFYLFNPPIDRGSFVDADRIDLLNAQNPAMSFSTSRVFPPMRPPSTPIVSDKRRPMTVEQRRIHNLKRVYRNLSVQYYGICMAILSFFASATIVACDGYDGARRNAIATSQVSANLMAAYVVVLFGLLTIFCIFWRSFDPSLSIDIADVESPPIPTRSKLVALKNRALG</sequence>
<keyword evidence="1" id="KW-0812">Transmembrane</keyword>
<dbReference type="Proteomes" id="UP000246740">
    <property type="component" value="Unassembled WGS sequence"/>
</dbReference>
<organism evidence="2 3">
    <name type="scientific">Testicularia cyperi</name>
    <dbReference type="NCBI Taxonomy" id="1882483"/>
    <lineage>
        <taxon>Eukaryota</taxon>
        <taxon>Fungi</taxon>
        <taxon>Dikarya</taxon>
        <taxon>Basidiomycota</taxon>
        <taxon>Ustilaginomycotina</taxon>
        <taxon>Ustilaginomycetes</taxon>
        <taxon>Ustilaginales</taxon>
        <taxon>Anthracoideaceae</taxon>
        <taxon>Testicularia</taxon>
    </lineage>
</organism>
<dbReference type="InParanoid" id="A0A317XRY8"/>
<dbReference type="OrthoDB" id="2545510at2759"/>
<feature type="transmembrane region" description="Helical" evidence="1">
    <location>
        <begin position="175"/>
        <end position="197"/>
    </location>
</feature>
<reference evidence="2 3" key="1">
    <citation type="journal article" date="2018" name="Mol. Biol. Evol.">
        <title>Broad Genomic Sampling Reveals a Smut Pathogenic Ancestry of the Fungal Clade Ustilaginomycotina.</title>
        <authorList>
            <person name="Kijpornyongpan T."/>
            <person name="Mondo S.J."/>
            <person name="Barry K."/>
            <person name="Sandor L."/>
            <person name="Lee J."/>
            <person name="Lipzen A."/>
            <person name="Pangilinan J."/>
            <person name="LaButti K."/>
            <person name="Hainaut M."/>
            <person name="Henrissat B."/>
            <person name="Grigoriev I.V."/>
            <person name="Spatafora J.W."/>
            <person name="Aime M.C."/>
        </authorList>
    </citation>
    <scope>NUCLEOTIDE SEQUENCE [LARGE SCALE GENOMIC DNA]</scope>
    <source>
        <strain evidence="2 3">MCA 3645</strain>
    </source>
</reference>
<accession>A0A317XRY8</accession>
<feature type="non-terminal residue" evidence="2">
    <location>
        <position position="464"/>
    </location>
</feature>
<feature type="transmembrane region" description="Helical" evidence="1">
    <location>
        <begin position="88"/>
        <end position="113"/>
    </location>
</feature>
<evidence type="ECO:0000256" key="1">
    <source>
        <dbReference type="SAM" id="Phobius"/>
    </source>
</evidence>
<evidence type="ECO:0000313" key="2">
    <source>
        <dbReference type="EMBL" id="PWZ01017.1"/>
    </source>
</evidence>
<dbReference type="AlphaFoldDB" id="A0A317XRY8"/>
<feature type="transmembrane region" description="Helical" evidence="1">
    <location>
        <begin position="370"/>
        <end position="390"/>
    </location>
</feature>
<gene>
    <name evidence="2" type="ORF">BCV70DRAFT_147918</name>
</gene>
<proteinExistence type="predicted"/>
<protein>
    <submittedName>
        <fullName evidence="2">Uncharacterized protein</fullName>
    </submittedName>
</protein>
<keyword evidence="1" id="KW-1133">Transmembrane helix</keyword>
<feature type="transmembrane region" description="Helical" evidence="1">
    <location>
        <begin position="410"/>
        <end position="430"/>
    </location>
</feature>
<keyword evidence="1" id="KW-0472">Membrane</keyword>
<evidence type="ECO:0000313" key="3">
    <source>
        <dbReference type="Proteomes" id="UP000246740"/>
    </source>
</evidence>
<keyword evidence="3" id="KW-1185">Reference proteome</keyword>